<evidence type="ECO:0000313" key="3">
    <source>
        <dbReference type="WBParaSite" id="nRc.2.0.1.t05095-RA"/>
    </source>
</evidence>
<dbReference type="AlphaFoldDB" id="A0A915HUP8"/>
<keyword evidence="1" id="KW-1133">Transmembrane helix</keyword>
<name>A0A915HUP8_ROMCU</name>
<accession>A0A915HUP8</accession>
<evidence type="ECO:0000313" key="2">
    <source>
        <dbReference type="Proteomes" id="UP000887565"/>
    </source>
</evidence>
<keyword evidence="1" id="KW-0472">Membrane</keyword>
<dbReference type="WBParaSite" id="nRc.2.0.1.t05095-RA">
    <property type="protein sequence ID" value="nRc.2.0.1.t05095-RA"/>
    <property type="gene ID" value="nRc.2.0.1.g05095"/>
</dbReference>
<proteinExistence type="predicted"/>
<sequence length="91" mass="10561">MKDHIQFQKQNLTIIHRRQRKCVGGQANCCQTLAVHSSVKNKNEEHDCTLVYRHGLLVKTLCYAFLTTLLYICTLPVLRHFIKKQTIGTYS</sequence>
<evidence type="ECO:0000256" key="1">
    <source>
        <dbReference type="SAM" id="Phobius"/>
    </source>
</evidence>
<keyword evidence="1" id="KW-0812">Transmembrane</keyword>
<organism evidence="2 3">
    <name type="scientific">Romanomermis culicivorax</name>
    <name type="common">Nematode worm</name>
    <dbReference type="NCBI Taxonomy" id="13658"/>
    <lineage>
        <taxon>Eukaryota</taxon>
        <taxon>Metazoa</taxon>
        <taxon>Ecdysozoa</taxon>
        <taxon>Nematoda</taxon>
        <taxon>Enoplea</taxon>
        <taxon>Dorylaimia</taxon>
        <taxon>Mermithida</taxon>
        <taxon>Mermithoidea</taxon>
        <taxon>Mermithidae</taxon>
        <taxon>Romanomermis</taxon>
    </lineage>
</organism>
<dbReference type="Proteomes" id="UP000887565">
    <property type="component" value="Unplaced"/>
</dbReference>
<feature type="transmembrane region" description="Helical" evidence="1">
    <location>
        <begin position="56"/>
        <end position="78"/>
    </location>
</feature>
<keyword evidence="2" id="KW-1185">Reference proteome</keyword>
<protein>
    <submittedName>
        <fullName evidence="3">Transmembrane protein</fullName>
    </submittedName>
</protein>
<reference evidence="3" key="1">
    <citation type="submission" date="2022-11" db="UniProtKB">
        <authorList>
            <consortium name="WormBaseParasite"/>
        </authorList>
    </citation>
    <scope>IDENTIFICATION</scope>
</reference>